<organism evidence="1 2">
    <name type="scientific">Streptomyces albospinus</name>
    <dbReference type="NCBI Taxonomy" id="285515"/>
    <lineage>
        <taxon>Bacteria</taxon>
        <taxon>Bacillati</taxon>
        <taxon>Actinomycetota</taxon>
        <taxon>Actinomycetes</taxon>
        <taxon>Kitasatosporales</taxon>
        <taxon>Streptomycetaceae</taxon>
        <taxon>Streptomyces</taxon>
    </lineage>
</organism>
<dbReference type="EMBL" id="BMRP01000050">
    <property type="protein sequence ID" value="GGU95943.1"/>
    <property type="molecule type" value="Genomic_DNA"/>
</dbReference>
<dbReference type="RefSeq" id="WP_229852967.1">
    <property type="nucleotide sequence ID" value="NZ_BMRP01000050.1"/>
</dbReference>
<evidence type="ECO:0008006" key="3">
    <source>
        <dbReference type="Google" id="ProtNLM"/>
    </source>
</evidence>
<evidence type="ECO:0000313" key="1">
    <source>
        <dbReference type="EMBL" id="GGU95943.1"/>
    </source>
</evidence>
<name>A0ABQ2VLW2_9ACTN</name>
<accession>A0ABQ2VLW2</accession>
<sequence length="85" mass="9674">MSRTEAPGPPPLAGGTAVVPRYEVLAHLCRTRWLDLYDDWSQERECLCVVKAVRPDRGGESPLRERLLQEGRRLQAFTHPHLVRG</sequence>
<gene>
    <name evidence="1" type="ORF">GCM10010211_73840</name>
</gene>
<reference evidence="2" key="1">
    <citation type="journal article" date="2019" name="Int. J. Syst. Evol. Microbiol.">
        <title>The Global Catalogue of Microorganisms (GCM) 10K type strain sequencing project: providing services to taxonomists for standard genome sequencing and annotation.</title>
        <authorList>
            <consortium name="The Broad Institute Genomics Platform"/>
            <consortium name="The Broad Institute Genome Sequencing Center for Infectious Disease"/>
            <person name="Wu L."/>
            <person name="Ma J."/>
        </authorList>
    </citation>
    <scope>NUCLEOTIDE SEQUENCE [LARGE SCALE GENOMIC DNA]</scope>
    <source>
        <strain evidence="2">JCM 3399</strain>
    </source>
</reference>
<proteinExistence type="predicted"/>
<protein>
    <recommendedName>
        <fullName evidence="3">Serine/threonine protein kinase</fullName>
    </recommendedName>
</protein>
<dbReference type="Proteomes" id="UP000654471">
    <property type="component" value="Unassembled WGS sequence"/>
</dbReference>
<evidence type="ECO:0000313" key="2">
    <source>
        <dbReference type="Proteomes" id="UP000654471"/>
    </source>
</evidence>
<comment type="caution">
    <text evidence="1">The sequence shown here is derived from an EMBL/GenBank/DDBJ whole genome shotgun (WGS) entry which is preliminary data.</text>
</comment>
<keyword evidence="2" id="KW-1185">Reference proteome</keyword>